<organism evidence="2 3">
    <name type="scientific">Falsochrobactrum ovis</name>
    <dbReference type="NCBI Taxonomy" id="1293442"/>
    <lineage>
        <taxon>Bacteria</taxon>
        <taxon>Pseudomonadati</taxon>
        <taxon>Pseudomonadota</taxon>
        <taxon>Alphaproteobacteria</taxon>
        <taxon>Hyphomicrobiales</taxon>
        <taxon>Brucellaceae</taxon>
        <taxon>Falsochrobactrum</taxon>
    </lineage>
</organism>
<dbReference type="PROSITE" id="PS51186">
    <property type="entry name" value="GNAT"/>
    <property type="match status" value="1"/>
</dbReference>
<accession>A0A364JVQ0</accession>
<feature type="domain" description="N-acetyltransferase" evidence="1">
    <location>
        <begin position="8"/>
        <end position="169"/>
    </location>
</feature>
<comment type="caution">
    <text evidence="2">The sequence shown here is derived from an EMBL/GenBank/DDBJ whole genome shotgun (WGS) entry which is preliminary data.</text>
</comment>
<dbReference type="Gene3D" id="3.40.630.30">
    <property type="match status" value="1"/>
</dbReference>
<proteinExistence type="predicted"/>
<dbReference type="RefSeq" id="WP_111574998.1">
    <property type="nucleotide sequence ID" value="NZ_JBHEEY010000005.1"/>
</dbReference>
<dbReference type="SUPFAM" id="SSF55729">
    <property type="entry name" value="Acyl-CoA N-acyltransferases (Nat)"/>
    <property type="match status" value="1"/>
</dbReference>
<protein>
    <submittedName>
        <fullName evidence="2">Acetyltransferase (GNAT) family protein</fullName>
    </submittedName>
</protein>
<dbReference type="InterPro" id="IPR016181">
    <property type="entry name" value="Acyl_CoA_acyltransferase"/>
</dbReference>
<evidence type="ECO:0000313" key="3">
    <source>
        <dbReference type="Proteomes" id="UP000249453"/>
    </source>
</evidence>
<dbReference type="GO" id="GO:0016747">
    <property type="term" value="F:acyltransferase activity, transferring groups other than amino-acyl groups"/>
    <property type="evidence" value="ECO:0007669"/>
    <property type="project" value="InterPro"/>
</dbReference>
<dbReference type="EMBL" id="QLMK01000004">
    <property type="protein sequence ID" value="RAK29973.1"/>
    <property type="molecule type" value="Genomic_DNA"/>
</dbReference>
<dbReference type="InterPro" id="IPR000182">
    <property type="entry name" value="GNAT_dom"/>
</dbReference>
<dbReference type="Proteomes" id="UP000249453">
    <property type="component" value="Unassembled WGS sequence"/>
</dbReference>
<evidence type="ECO:0000259" key="1">
    <source>
        <dbReference type="PROSITE" id="PS51186"/>
    </source>
</evidence>
<dbReference type="CDD" id="cd04301">
    <property type="entry name" value="NAT_SF"/>
    <property type="match status" value="1"/>
</dbReference>
<evidence type="ECO:0000313" key="2">
    <source>
        <dbReference type="EMBL" id="RAK29973.1"/>
    </source>
</evidence>
<gene>
    <name evidence="2" type="ORF">C7374_10430</name>
</gene>
<keyword evidence="2" id="KW-0808">Transferase</keyword>
<dbReference type="OrthoDB" id="359414at2"/>
<sequence>MTQRDEQPQWRLMREQDLAQVDVVANIVHPDFFEEEAVFRDRFNACPEGCFVLDNGTEILGYGISHPWSQDSIPELNKVYGDWRDDSDVFYIHDVALLPKARSGGQASRVIAKMIAQASELHFPTMALVAVNGTQGFWEKQGFTPKNVPSLALKLRTYSDDAVYMIRKS</sequence>
<dbReference type="AlphaFoldDB" id="A0A364JVQ0"/>
<reference evidence="2 3" key="1">
    <citation type="submission" date="2018-06" db="EMBL/GenBank/DDBJ databases">
        <title>Genomic Encyclopedia of Type Strains, Phase IV (KMG-IV): sequencing the most valuable type-strain genomes for metagenomic binning, comparative biology and taxonomic classification.</title>
        <authorList>
            <person name="Goeker M."/>
        </authorList>
    </citation>
    <scope>NUCLEOTIDE SEQUENCE [LARGE SCALE GENOMIC DNA]</scope>
    <source>
        <strain evidence="2 3">DSM 26720</strain>
    </source>
</reference>
<dbReference type="Pfam" id="PF00583">
    <property type="entry name" value="Acetyltransf_1"/>
    <property type="match status" value="1"/>
</dbReference>
<name>A0A364JVQ0_9HYPH</name>
<keyword evidence="3" id="KW-1185">Reference proteome</keyword>